<protein>
    <recommendedName>
        <fullName evidence="1">DUF3291 domain-containing protein</fullName>
    </recommendedName>
</protein>
<evidence type="ECO:0000313" key="3">
    <source>
        <dbReference type="Proteomes" id="UP001501752"/>
    </source>
</evidence>
<comment type="caution">
    <text evidence="2">The sequence shown here is derived from an EMBL/GenBank/DDBJ whole genome shotgun (WGS) entry which is preliminary data.</text>
</comment>
<gene>
    <name evidence="2" type="ORF">GCM10023235_33360</name>
</gene>
<dbReference type="SUPFAM" id="SSF54909">
    <property type="entry name" value="Dimeric alpha+beta barrel"/>
    <property type="match status" value="1"/>
</dbReference>
<dbReference type="EMBL" id="BAABIS010000001">
    <property type="protein sequence ID" value="GAA4853399.1"/>
    <property type="molecule type" value="Genomic_DNA"/>
</dbReference>
<sequence length="132" mass="14504">MPTIPWTAGPAAGHSGEVTVMASEFKLRRLSQVPGFLRASLVIRKQALATAGAVGTSLRAAPLRRTFWTLSAWESRPALEALVGAEPHRSTMKRMRPAMEASVFTFWTTTGDRLPDWAEADRRIEARRNGTA</sequence>
<organism evidence="2 3">
    <name type="scientific">Kitasatospora terrestris</name>
    <dbReference type="NCBI Taxonomy" id="258051"/>
    <lineage>
        <taxon>Bacteria</taxon>
        <taxon>Bacillati</taxon>
        <taxon>Actinomycetota</taxon>
        <taxon>Actinomycetes</taxon>
        <taxon>Kitasatosporales</taxon>
        <taxon>Streptomycetaceae</taxon>
        <taxon>Kitasatospora</taxon>
    </lineage>
</organism>
<dbReference type="Proteomes" id="UP001501752">
    <property type="component" value="Unassembled WGS sequence"/>
</dbReference>
<name>A0ABP9DMT0_9ACTN</name>
<reference evidence="3" key="1">
    <citation type="journal article" date="2019" name="Int. J. Syst. Evol. Microbiol.">
        <title>The Global Catalogue of Microorganisms (GCM) 10K type strain sequencing project: providing services to taxonomists for standard genome sequencing and annotation.</title>
        <authorList>
            <consortium name="The Broad Institute Genomics Platform"/>
            <consortium name="The Broad Institute Genome Sequencing Center for Infectious Disease"/>
            <person name="Wu L."/>
            <person name="Ma J."/>
        </authorList>
    </citation>
    <scope>NUCLEOTIDE SEQUENCE [LARGE SCALE GENOMIC DNA]</scope>
    <source>
        <strain evidence="3">JCM 13006</strain>
    </source>
</reference>
<evidence type="ECO:0000259" key="1">
    <source>
        <dbReference type="Pfam" id="PF11695"/>
    </source>
</evidence>
<keyword evidence="3" id="KW-1185">Reference proteome</keyword>
<evidence type="ECO:0000313" key="2">
    <source>
        <dbReference type="EMBL" id="GAA4853399.1"/>
    </source>
</evidence>
<dbReference type="InterPro" id="IPR021708">
    <property type="entry name" value="DUF3291"/>
</dbReference>
<accession>A0ABP9DMT0</accession>
<feature type="domain" description="DUF3291" evidence="1">
    <location>
        <begin position="55"/>
        <end position="126"/>
    </location>
</feature>
<proteinExistence type="predicted"/>
<dbReference type="RefSeq" id="WP_345697622.1">
    <property type="nucleotide sequence ID" value="NZ_BAABIS010000001.1"/>
</dbReference>
<dbReference type="InterPro" id="IPR011008">
    <property type="entry name" value="Dimeric_a/b-barrel"/>
</dbReference>
<dbReference type="Pfam" id="PF11695">
    <property type="entry name" value="DUF3291"/>
    <property type="match status" value="1"/>
</dbReference>